<gene>
    <name evidence="1" type="ORF">QG37_03654</name>
</gene>
<name>A0A0L0NZT1_CANAR</name>
<protein>
    <submittedName>
        <fullName evidence="1">Uncharacterized protein</fullName>
    </submittedName>
</protein>
<accession>A0A0L0NZT1</accession>
<proteinExistence type="predicted"/>
<dbReference type="Proteomes" id="UP000037122">
    <property type="component" value="Unassembled WGS sequence"/>
</dbReference>
<evidence type="ECO:0000313" key="2">
    <source>
        <dbReference type="Proteomes" id="UP000037122"/>
    </source>
</evidence>
<comment type="caution">
    <text evidence="1">The sequence shown here is derived from an EMBL/GenBank/DDBJ whole genome shotgun (WGS) entry which is preliminary data.</text>
</comment>
<dbReference type="EMBL" id="LGST01000023">
    <property type="protein sequence ID" value="KND99513.1"/>
    <property type="molecule type" value="Genomic_DNA"/>
</dbReference>
<sequence>MATTSTKLIKATKNLTTFKKKKSSESHDSLMMAAEDIPKPKRTPLRIRLYCRKSTDLPNVQTQATRLVTKQKQEKLYIRIPKSRMLRIKQLSAAGLI</sequence>
<dbReference type="VEuPathDB" id="FungiDB:QG37_03654"/>
<organism evidence="1 2">
    <name type="scientific">Candidozyma auris</name>
    <name type="common">Yeast</name>
    <name type="synonym">Candida auris</name>
    <dbReference type="NCBI Taxonomy" id="498019"/>
    <lineage>
        <taxon>Eukaryota</taxon>
        <taxon>Fungi</taxon>
        <taxon>Dikarya</taxon>
        <taxon>Ascomycota</taxon>
        <taxon>Saccharomycotina</taxon>
        <taxon>Pichiomycetes</taxon>
        <taxon>Metschnikowiaceae</taxon>
        <taxon>Candidozyma</taxon>
    </lineage>
</organism>
<dbReference type="AlphaFoldDB" id="A0A0L0NZT1"/>
<reference evidence="2" key="1">
    <citation type="journal article" date="2015" name="BMC Genomics">
        <title>Draft genome of a commonly misdiagnosed multidrug resistant pathogen Candida auris.</title>
        <authorList>
            <person name="Chatterjee S."/>
            <person name="Alampalli S.V."/>
            <person name="Nageshan R.K."/>
            <person name="Chettiar S.T."/>
            <person name="Joshi S."/>
            <person name="Tatu U.S."/>
        </authorList>
    </citation>
    <scope>NUCLEOTIDE SEQUENCE [LARGE SCALE GENOMIC DNA]</scope>
    <source>
        <strain evidence="2">6684</strain>
    </source>
</reference>
<evidence type="ECO:0000313" key="1">
    <source>
        <dbReference type="EMBL" id="KND99513.1"/>
    </source>
</evidence>